<evidence type="ECO:0000256" key="1">
    <source>
        <dbReference type="SAM" id="Phobius"/>
    </source>
</evidence>
<dbReference type="AlphaFoldDB" id="A0A8T0DE43"/>
<keyword evidence="1" id="KW-0472">Membrane</keyword>
<dbReference type="SUPFAM" id="SSF53335">
    <property type="entry name" value="S-adenosyl-L-methionine-dependent methyltransferases"/>
    <property type="match status" value="1"/>
</dbReference>
<dbReference type="Gene3D" id="3.40.50.150">
    <property type="entry name" value="Vaccinia Virus protein VP39"/>
    <property type="match status" value="1"/>
</dbReference>
<keyword evidence="3" id="KW-1185">Reference proteome</keyword>
<dbReference type="PANTHER" id="PTHR45036:SF1">
    <property type="entry name" value="METHYLTRANSFERASE LIKE 7A"/>
    <property type="match status" value="1"/>
</dbReference>
<dbReference type="Pfam" id="PF13489">
    <property type="entry name" value="Methyltransf_23"/>
    <property type="match status" value="1"/>
</dbReference>
<keyword evidence="1" id="KW-0812">Transmembrane</keyword>
<name>A0A8T0DE43_9TREM</name>
<reference evidence="2 3" key="1">
    <citation type="submission" date="2019-07" db="EMBL/GenBank/DDBJ databases">
        <title>Annotation for the trematode Paragonimus westermani.</title>
        <authorList>
            <person name="Choi Y.-J."/>
        </authorList>
    </citation>
    <scope>NUCLEOTIDE SEQUENCE [LARGE SCALE GENOMIC DNA]</scope>
    <source>
        <strain evidence="2">180907_Pwestermani</strain>
    </source>
</reference>
<dbReference type="Proteomes" id="UP000699462">
    <property type="component" value="Unassembled WGS sequence"/>
</dbReference>
<gene>
    <name evidence="2" type="ORF">P879_08251</name>
</gene>
<evidence type="ECO:0000313" key="3">
    <source>
        <dbReference type="Proteomes" id="UP000699462"/>
    </source>
</evidence>
<protein>
    <recommendedName>
        <fullName evidence="4">Methyltransferase type 11 domain-containing protein</fullName>
    </recommendedName>
</protein>
<proteinExistence type="predicted"/>
<dbReference type="OrthoDB" id="416496at2759"/>
<dbReference type="InterPro" id="IPR029063">
    <property type="entry name" value="SAM-dependent_MTases_sf"/>
</dbReference>
<feature type="transmembrane region" description="Helical" evidence="1">
    <location>
        <begin position="22"/>
        <end position="43"/>
    </location>
</feature>
<evidence type="ECO:0000313" key="2">
    <source>
        <dbReference type="EMBL" id="KAF8565037.1"/>
    </source>
</evidence>
<dbReference type="EMBL" id="JTDF01007415">
    <property type="protein sequence ID" value="KAF8565037.1"/>
    <property type="molecule type" value="Genomic_DNA"/>
</dbReference>
<dbReference type="InterPro" id="IPR052356">
    <property type="entry name" value="Thiol_S-MT"/>
</dbReference>
<comment type="caution">
    <text evidence="2">The sequence shown here is derived from an EMBL/GenBank/DDBJ whole genome shotgun (WGS) entry which is preliminary data.</text>
</comment>
<accession>A0A8T0DE43</accession>
<dbReference type="GO" id="GO:0008168">
    <property type="term" value="F:methyltransferase activity"/>
    <property type="evidence" value="ECO:0007669"/>
    <property type="project" value="TreeGrafter"/>
</dbReference>
<evidence type="ECO:0008006" key="4">
    <source>
        <dbReference type="Google" id="ProtNLM"/>
    </source>
</evidence>
<organism evidence="2 3">
    <name type="scientific">Paragonimus westermani</name>
    <dbReference type="NCBI Taxonomy" id="34504"/>
    <lineage>
        <taxon>Eukaryota</taxon>
        <taxon>Metazoa</taxon>
        <taxon>Spiralia</taxon>
        <taxon>Lophotrochozoa</taxon>
        <taxon>Platyhelminthes</taxon>
        <taxon>Trematoda</taxon>
        <taxon>Digenea</taxon>
        <taxon>Plagiorchiida</taxon>
        <taxon>Troglotremata</taxon>
        <taxon>Troglotrematidae</taxon>
        <taxon>Paragonimus</taxon>
    </lineage>
</organism>
<sequence length="303" mass="34195">MTRYQIAEVLHTFATKCMNSPWMYRSLNTVVVLGTGYFVLPYLRDYLLLKLQPVFMKKHHKAVRDLKAKLFKFLQDYKDTHIQPNSYLRVLEIGAANGSTLEDYPHHTQLVVVEPVAGFRDAFDKHLELVNNRSGQADGDQVHSNFRLPVIRLEAWYTMAAEELLNPIQAIAIGSAGASHAEPVRGTFDAFISTFTLCTVHDVEKVLNNAAQLVKPDGLLILLEHIRPPGPLWSLLCSAVQPIWGFLFGGCHLSRRPDHLLLSNPGLKRCWQTIFCEEHRYGGSFSMCPVRNSVGLVAMRLAE</sequence>
<dbReference type="PANTHER" id="PTHR45036">
    <property type="entry name" value="METHYLTRANSFERASE LIKE 7B"/>
    <property type="match status" value="1"/>
</dbReference>
<keyword evidence="1" id="KW-1133">Transmembrane helix</keyword>